<comment type="caution">
    <text evidence="1">The sequence shown here is derived from an EMBL/GenBank/DDBJ whole genome shotgun (WGS) entry which is preliminary data.</text>
</comment>
<reference evidence="1 2" key="1">
    <citation type="submission" date="2018-10" db="EMBL/GenBank/DDBJ databases">
        <title>A high-quality apple genome assembly.</title>
        <authorList>
            <person name="Hu J."/>
        </authorList>
    </citation>
    <scope>NUCLEOTIDE SEQUENCE [LARGE SCALE GENOMIC DNA]</scope>
    <source>
        <strain evidence="2">cv. HFTH1</strain>
        <tissue evidence="1">Young leaf</tissue>
    </source>
</reference>
<evidence type="ECO:0000313" key="1">
    <source>
        <dbReference type="EMBL" id="RXI01411.1"/>
    </source>
</evidence>
<accession>A0A498K1D9</accession>
<proteinExistence type="predicted"/>
<dbReference type="Proteomes" id="UP000290289">
    <property type="component" value="Chromosome 4"/>
</dbReference>
<organism evidence="1 2">
    <name type="scientific">Malus domestica</name>
    <name type="common">Apple</name>
    <name type="synonym">Pyrus malus</name>
    <dbReference type="NCBI Taxonomy" id="3750"/>
    <lineage>
        <taxon>Eukaryota</taxon>
        <taxon>Viridiplantae</taxon>
        <taxon>Streptophyta</taxon>
        <taxon>Embryophyta</taxon>
        <taxon>Tracheophyta</taxon>
        <taxon>Spermatophyta</taxon>
        <taxon>Magnoliopsida</taxon>
        <taxon>eudicotyledons</taxon>
        <taxon>Gunneridae</taxon>
        <taxon>Pentapetalae</taxon>
        <taxon>rosids</taxon>
        <taxon>fabids</taxon>
        <taxon>Rosales</taxon>
        <taxon>Rosaceae</taxon>
        <taxon>Amygdaloideae</taxon>
        <taxon>Maleae</taxon>
        <taxon>Malus</taxon>
    </lineage>
</organism>
<dbReference type="EMBL" id="RDQH01000330">
    <property type="protein sequence ID" value="RXI01411.1"/>
    <property type="molecule type" value="Genomic_DNA"/>
</dbReference>
<sequence length="77" mass="9019">MINVILRRKARKTQKENGDEEGTVRNALSEHCLSHPNLDFALARYCHLWAYHSFMNLFLGTQTRTSQWITHHRIALA</sequence>
<dbReference type="AlphaFoldDB" id="A0A498K1D9"/>
<gene>
    <name evidence="1" type="ORF">DVH24_014760</name>
</gene>
<evidence type="ECO:0000313" key="2">
    <source>
        <dbReference type="Proteomes" id="UP000290289"/>
    </source>
</evidence>
<protein>
    <submittedName>
        <fullName evidence="1">Uncharacterized protein</fullName>
    </submittedName>
</protein>
<name>A0A498K1D9_MALDO</name>
<keyword evidence="2" id="KW-1185">Reference proteome</keyword>